<dbReference type="Pfam" id="PF00109">
    <property type="entry name" value="ketoacyl-synt"/>
    <property type="match status" value="1"/>
</dbReference>
<evidence type="ECO:0000256" key="5">
    <source>
        <dbReference type="ARBA" id="ARBA00023098"/>
    </source>
</evidence>
<evidence type="ECO:0000313" key="9">
    <source>
        <dbReference type="EMBL" id="SFV82680.1"/>
    </source>
</evidence>
<dbReference type="PROSITE" id="PS00606">
    <property type="entry name" value="KS3_1"/>
    <property type="match status" value="1"/>
</dbReference>
<keyword evidence="7 9" id="KW-0012">Acyltransferase</keyword>
<dbReference type="PANTHER" id="PTHR11712:SF336">
    <property type="entry name" value="3-OXOACYL-[ACYL-CARRIER-PROTEIN] SYNTHASE, MITOCHONDRIAL"/>
    <property type="match status" value="1"/>
</dbReference>
<dbReference type="PIRSF" id="PIRSF000447">
    <property type="entry name" value="KAS_II"/>
    <property type="match status" value="1"/>
</dbReference>
<dbReference type="InterPro" id="IPR014031">
    <property type="entry name" value="Ketoacyl_synth_C"/>
</dbReference>
<evidence type="ECO:0000256" key="6">
    <source>
        <dbReference type="ARBA" id="ARBA00023160"/>
    </source>
</evidence>
<evidence type="ECO:0000256" key="1">
    <source>
        <dbReference type="ARBA" id="ARBA00008467"/>
    </source>
</evidence>
<dbReference type="CDD" id="cd00834">
    <property type="entry name" value="KAS_I_II"/>
    <property type="match status" value="1"/>
</dbReference>
<dbReference type="GO" id="GO:0004315">
    <property type="term" value="F:3-oxoacyl-[acyl-carrier-protein] synthase activity"/>
    <property type="evidence" value="ECO:0007669"/>
    <property type="project" value="UniProtKB-EC"/>
</dbReference>
<dbReference type="EC" id="2.3.1.179" evidence="9"/>
<dbReference type="NCBIfam" id="TIGR03150">
    <property type="entry name" value="fabF"/>
    <property type="match status" value="1"/>
</dbReference>
<reference evidence="9" key="1">
    <citation type="submission" date="2016-10" db="EMBL/GenBank/DDBJ databases">
        <authorList>
            <person name="de Groot N.N."/>
        </authorList>
    </citation>
    <scope>NUCLEOTIDE SEQUENCE</scope>
</reference>
<dbReference type="PANTHER" id="PTHR11712">
    <property type="entry name" value="POLYKETIDE SYNTHASE-RELATED"/>
    <property type="match status" value="1"/>
</dbReference>
<keyword evidence="5" id="KW-0443">Lipid metabolism</keyword>
<dbReference type="SMART" id="SM00825">
    <property type="entry name" value="PKS_KS"/>
    <property type="match status" value="1"/>
</dbReference>
<evidence type="ECO:0000256" key="3">
    <source>
        <dbReference type="ARBA" id="ARBA00022679"/>
    </source>
</evidence>
<dbReference type="GO" id="GO:0005829">
    <property type="term" value="C:cytosol"/>
    <property type="evidence" value="ECO:0007669"/>
    <property type="project" value="TreeGrafter"/>
</dbReference>
<sequence>MSKRRVVITGMGIVSPVGNSVKESWSNILAGKSGINSLTNLETEGQTVKFGGSVKNFEITDYLKPKDAKKMDIFIHYGMAAGIQAIEDSGIEVTEENAERIGVAIGAGIGGLGTIERTADLFREKGAKRISPFFVPSSIINMISGNLSIKYGLKGPNFAIVTACTTGTHNIGDASRLIEYGDADVMVAGGAEMSTTNCGLGGFAAARALSTRNDDPSTASRPWDKDRDGFVLGDGAGVVVLEEYEHAKARGAKIYAEVSGYGMSGDAYHMTLPSKGGEGAARCMKNAMRNAGVNADQIDYINAHGTSTPAGDQAETDAAKLALGDHAYNIVMSSTKSMTGHLLGAAGGIEAIFTALAIQDQIAPPTINIINQDPDCDLDYAANEAREMKIDYAISNSFGFGGTNGTILLSKI</sequence>
<dbReference type="InterPro" id="IPR014030">
    <property type="entry name" value="Ketoacyl_synth_N"/>
</dbReference>
<dbReference type="Pfam" id="PF02801">
    <property type="entry name" value="Ketoacyl-synt_C"/>
    <property type="match status" value="1"/>
</dbReference>
<accession>A0A1W1DMZ6</accession>
<feature type="domain" description="Ketosynthase family 3 (KS3)" evidence="8">
    <location>
        <begin position="3"/>
        <end position="411"/>
    </location>
</feature>
<keyword evidence="4" id="KW-0276">Fatty acid metabolism</keyword>
<name>A0A1W1DMZ6_9ZZZZ</name>
<dbReference type="GO" id="GO:0006633">
    <property type="term" value="P:fatty acid biosynthetic process"/>
    <property type="evidence" value="ECO:0007669"/>
    <property type="project" value="UniProtKB-KW"/>
</dbReference>
<dbReference type="InterPro" id="IPR016039">
    <property type="entry name" value="Thiolase-like"/>
</dbReference>
<dbReference type="Gene3D" id="3.40.47.10">
    <property type="match status" value="1"/>
</dbReference>
<gene>
    <name evidence="9" type="ORF">MNB_SUP05-6-59</name>
</gene>
<keyword evidence="6" id="KW-0275">Fatty acid biosynthesis</keyword>
<dbReference type="EMBL" id="FPHV01000213">
    <property type="protein sequence ID" value="SFV82680.1"/>
    <property type="molecule type" value="Genomic_DNA"/>
</dbReference>
<dbReference type="PROSITE" id="PS52004">
    <property type="entry name" value="KS3_2"/>
    <property type="match status" value="1"/>
</dbReference>
<comment type="similarity">
    <text evidence="1">Belongs to the thiolase-like superfamily. Beta-ketoacyl-ACP synthases family.</text>
</comment>
<proteinExistence type="inferred from homology"/>
<protein>
    <submittedName>
        <fullName evidence="9">3-oxoacyl-[acyl-carrier-protein] synthase, KASII</fullName>
        <ecNumber evidence="9">2.3.1.179</ecNumber>
    </submittedName>
</protein>
<evidence type="ECO:0000256" key="4">
    <source>
        <dbReference type="ARBA" id="ARBA00022832"/>
    </source>
</evidence>
<keyword evidence="3 9" id="KW-0808">Transferase</keyword>
<evidence type="ECO:0000259" key="8">
    <source>
        <dbReference type="PROSITE" id="PS52004"/>
    </source>
</evidence>
<dbReference type="InterPro" id="IPR000794">
    <property type="entry name" value="Beta-ketoacyl_synthase"/>
</dbReference>
<organism evidence="9">
    <name type="scientific">hydrothermal vent metagenome</name>
    <dbReference type="NCBI Taxonomy" id="652676"/>
    <lineage>
        <taxon>unclassified sequences</taxon>
        <taxon>metagenomes</taxon>
        <taxon>ecological metagenomes</taxon>
    </lineage>
</organism>
<dbReference type="NCBIfam" id="NF004970">
    <property type="entry name" value="PRK06333.1"/>
    <property type="match status" value="1"/>
</dbReference>
<dbReference type="InterPro" id="IPR017568">
    <property type="entry name" value="3-oxoacyl-ACP_synth-2"/>
</dbReference>
<keyword evidence="2" id="KW-0444">Lipid biosynthesis</keyword>
<dbReference type="NCBIfam" id="NF005589">
    <property type="entry name" value="PRK07314.1"/>
    <property type="match status" value="1"/>
</dbReference>
<dbReference type="FunFam" id="3.40.47.10:FF:000009">
    <property type="entry name" value="3-oxoacyl-[acyl-carrier-protein] synthase 2"/>
    <property type="match status" value="1"/>
</dbReference>
<evidence type="ECO:0000256" key="7">
    <source>
        <dbReference type="ARBA" id="ARBA00023315"/>
    </source>
</evidence>
<dbReference type="InterPro" id="IPR018201">
    <property type="entry name" value="Ketoacyl_synth_AS"/>
</dbReference>
<dbReference type="AlphaFoldDB" id="A0A1W1DMZ6"/>
<dbReference type="SUPFAM" id="SSF53901">
    <property type="entry name" value="Thiolase-like"/>
    <property type="match status" value="2"/>
</dbReference>
<evidence type="ECO:0000256" key="2">
    <source>
        <dbReference type="ARBA" id="ARBA00022516"/>
    </source>
</evidence>
<dbReference type="InterPro" id="IPR020841">
    <property type="entry name" value="PKS_Beta-ketoAc_synthase_dom"/>
</dbReference>